<dbReference type="InterPro" id="IPR014030">
    <property type="entry name" value="Ketoacyl_synth_N"/>
</dbReference>
<comment type="similarity">
    <text evidence="4">Belongs to the thiolase-like superfamily. Beta-ketoacyl-ACP synthases family.</text>
</comment>
<dbReference type="InterPro" id="IPR016039">
    <property type="entry name" value="Thiolase-like"/>
</dbReference>
<keyword evidence="2" id="KW-0597">Phosphoprotein</keyword>
<evidence type="ECO:0000256" key="4">
    <source>
        <dbReference type="RuleBase" id="RU003694"/>
    </source>
</evidence>
<dbReference type="Proteomes" id="UP001465668">
    <property type="component" value="Unassembled WGS sequence"/>
</dbReference>
<comment type="caution">
    <text evidence="6">The sequence shown here is derived from an EMBL/GenBank/DDBJ whole genome shotgun (WGS) entry which is preliminary data.</text>
</comment>
<dbReference type="PANTHER" id="PTHR43775">
    <property type="entry name" value="FATTY ACID SYNTHASE"/>
    <property type="match status" value="1"/>
</dbReference>
<dbReference type="SMART" id="SM00825">
    <property type="entry name" value="PKS_KS"/>
    <property type="match status" value="1"/>
</dbReference>
<keyword evidence="3" id="KW-0511">Multifunctional enzyme</keyword>
<keyword evidence="7" id="KW-1185">Reference proteome</keyword>
<dbReference type="Pfam" id="PF02801">
    <property type="entry name" value="Ketoacyl-synt_C"/>
    <property type="match status" value="1"/>
</dbReference>
<dbReference type="Gene3D" id="3.40.47.10">
    <property type="match status" value="1"/>
</dbReference>
<evidence type="ECO:0000313" key="6">
    <source>
        <dbReference type="EMBL" id="KAK9775470.1"/>
    </source>
</evidence>
<keyword evidence="4" id="KW-0808">Transferase</keyword>
<dbReference type="InterPro" id="IPR020841">
    <property type="entry name" value="PKS_Beta-ketoAc_synthase_dom"/>
</dbReference>
<dbReference type="PROSITE" id="PS52004">
    <property type="entry name" value="KS3_2"/>
    <property type="match status" value="1"/>
</dbReference>
<accession>A0ABR2XNT5</accession>
<dbReference type="CDD" id="cd00833">
    <property type="entry name" value="PKS"/>
    <property type="match status" value="1"/>
</dbReference>
<dbReference type="InterPro" id="IPR050091">
    <property type="entry name" value="PKS_NRPS_Biosynth_Enz"/>
</dbReference>
<dbReference type="PANTHER" id="PTHR43775:SF22">
    <property type="entry name" value="SYNTHASE, PUTATIVE (JCVI)-RELATED"/>
    <property type="match status" value="1"/>
</dbReference>
<evidence type="ECO:0000256" key="1">
    <source>
        <dbReference type="ARBA" id="ARBA00022450"/>
    </source>
</evidence>
<name>A0ABR2XNT5_9PEZI</name>
<dbReference type="SUPFAM" id="SSF53901">
    <property type="entry name" value="Thiolase-like"/>
    <property type="match status" value="2"/>
</dbReference>
<evidence type="ECO:0000256" key="3">
    <source>
        <dbReference type="ARBA" id="ARBA00023268"/>
    </source>
</evidence>
<gene>
    <name evidence="6" type="ORF">SCAR479_07859</name>
</gene>
<feature type="domain" description="Ketosynthase family 3 (KS3)" evidence="5">
    <location>
        <begin position="1"/>
        <end position="287"/>
    </location>
</feature>
<protein>
    <submittedName>
        <fullName evidence="6">Polyketide synthase</fullName>
    </submittedName>
</protein>
<evidence type="ECO:0000313" key="7">
    <source>
        <dbReference type="Proteomes" id="UP001465668"/>
    </source>
</evidence>
<organism evidence="6 7">
    <name type="scientific">Seiridium cardinale</name>
    <dbReference type="NCBI Taxonomy" id="138064"/>
    <lineage>
        <taxon>Eukaryota</taxon>
        <taxon>Fungi</taxon>
        <taxon>Dikarya</taxon>
        <taxon>Ascomycota</taxon>
        <taxon>Pezizomycotina</taxon>
        <taxon>Sordariomycetes</taxon>
        <taxon>Xylariomycetidae</taxon>
        <taxon>Amphisphaeriales</taxon>
        <taxon>Sporocadaceae</taxon>
        <taxon>Seiridium</taxon>
    </lineage>
</organism>
<proteinExistence type="inferred from homology"/>
<evidence type="ECO:0000256" key="2">
    <source>
        <dbReference type="ARBA" id="ARBA00022553"/>
    </source>
</evidence>
<sequence length="307" mass="33443">MVPGARDYEIIGYEDMSKLHQAFRTLGANDSDLVIAGACQLLLAPDESMSMACYTFDDRGTGYGRGEGVVYFVLKRLDRALADGDPVHAIVVESGSNQNGKTSGSSCRTLTPKQTESVLSIGRLVSTRLRLRDDVEVNSMAENFGREKGRKSQIAIVNFPGHIFSFLRPRNVLPFIMFILGHVSATQNTGASISHGLSGSIKANIGHVERTSGVAGLGKTIMLLKKDLISPQLNFINPKPGYNLKERDINVLIELMPLTPESHVVPNNVSIDSFGYGRTNAYIILDKYDPALIIKGYANGHTSKQTD</sequence>
<dbReference type="EMBL" id="JARVKM010000034">
    <property type="protein sequence ID" value="KAK9775470.1"/>
    <property type="molecule type" value="Genomic_DNA"/>
</dbReference>
<dbReference type="InterPro" id="IPR014031">
    <property type="entry name" value="Ketoacyl_synth_C"/>
</dbReference>
<evidence type="ECO:0000259" key="5">
    <source>
        <dbReference type="PROSITE" id="PS52004"/>
    </source>
</evidence>
<keyword evidence="1" id="KW-0596">Phosphopantetheine</keyword>
<reference evidence="6 7" key="1">
    <citation type="submission" date="2024-02" db="EMBL/GenBank/DDBJ databases">
        <title>First draft genome assembly of two strains of Seiridium cardinale.</title>
        <authorList>
            <person name="Emiliani G."/>
            <person name="Scali E."/>
        </authorList>
    </citation>
    <scope>NUCLEOTIDE SEQUENCE [LARGE SCALE GENOMIC DNA]</scope>
    <source>
        <strain evidence="6 7">BM-138-000479</strain>
    </source>
</reference>
<dbReference type="Pfam" id="PF00109">
    <property type="entry name" value="ketoacyl-synt"/>
    <property type="match status" value="1"/>
</dbReference>